<comment type="similarity">
    <text evidence="1">Belongs to the short-chain dehydrogenases/reductases (SDR) family.</text>
</comment>
<protein>
    <submittedName>
        <fullName evidence="3">Uncharacterized protein</fullName>
    </submittedName>
</protein>
<dbReference type="EMBL" id="JAKOGI010000546">
    <property type="protein sequence ID" value="KAJ8433348.1"/>
    <property type="molecule type" value="Genomic_DNA"/>
</dbReference>
<gene>
    <name evidence="3" type="ORF">Cgig2_020428</name>
</gene>
<evidence type="ECO:0000256" key="1">
    <source>
        <dbReference type="ARBA" id="ARBA00006484"/>
    </source>
</evidence>
<feature type="region of interest" description="Disordered" evidence="2">
    <location>
        <begin position="187"/>
        <end position="207"/>
    </location>
</feature>
<sequence>MQKNAEEAVEQLKAEGIQVSGVVCHVSNARHRINLIQHAVQKYGKIDVIVSNAGVNPVPGPVLDTPESALDKLWDVNVKASILLLRVILFHPSHSSTSIATSIRSTMAPKRKTPKSISTTPKPRKTIAKTGPVRWSAWISVRPTTTPLLTAGEHFTISDSSSDTAQPPPSPLVSSLNSNIRWAADNFTTASTPPSVLGRSPTVTPPA</sequence>
<feature type="region of interest" description="Disordered" evidence="2">
    <location>
        <begin position="104"/>
        <end position="127"/>
    </location>
</feature>
<dbReference type="Proteomes" id="UP001153076">
    <property type="component" value="Unassembled WGS sequence"/>
</dbReference>
<dbReference type="Pfam" id="PF00106">
    <property type="entry name" value="adh_short"/>
    <property type="match status" value="1"/>
</dbReference>
<dbReference type="InterPro" id="IPR036291">
    <property type="entry name" value="NAD(P)-bd_dom_sf"/>
</dbReference>
<dbReference type="SUPFAM" id="SSF51735">
    <property type="entry name" value="NAD(P)-binding Rossmann-fold domains"/>
    <property type="match status" value="1"/>
</dbReference>
<evidence type="ECO:0000313" key="4">
    <source>
        <dbReference type="Proteomes" id="UP001153076"/>
    </source>
</evidence>
<dbReference type="OrthoDB" id="1669814at2759"/>
<evidence type="ECO:0000313" key="3">
    <source>
        <dbReference type="EMBL" id="KAJ8433348.1"/>
    </source>
</evidence>
<dbReference type="PANTHER" id="PTHR43943:SF2">
    <property type="entry name" value="DEHYDROGENASE_REDUCTASE 4"/>
    <property type="match status" value="1"/>
</dbReference>
<dbReference type="PANTHER" id="PTHR43943">
    <property type="entry name" value="DEHYDROGENASE/REDUCTASE (SDR FAMILY) MEMBER 4"/>
    <property type="match status" value="1"/>
</dbReference>
<dbReference type="Gene3D" id="3.40.50.720">
    <property type="entry name" value="NAD(P)-binding Rossmann-like Domain"/>
    <property type="match status" value="1"/>
</dbReference>
<accession>A0A9Q1Q8Y2</accession>
<dbReference type="AlphaFoldDB" id="A0A9Q1Q8Y2"/>
<comment type="caution">
    <text evidence="3">The sequence shown here is derived from an EMBL/GenBank/DDBJ whole genome shotgun (WGS) entry which is preliminary data.</text>
</comment>
<organism evidence="3 4">
    <name type="scientific">Carnegiea gigantea</name>
    <dbReference type="NCBI Taxonomy" id="171969"/>
    <lineage>
        <taxon>Eukaryota</taxon>
        <taxon>Viridiplantae</taxon>
        <taxon>Streptophyta</taxon>
        <taxon>Embryophyta</taxon>
        <taxon>Tracheophyta</taxon>
        <taxon>Spermatophyta</taxon>
        <taxon>Magnoliopsida</taxon>
        <taxon>eudicotyledons</taxon>
        <taxon>Gunneridae</taxon>
        <taxon>Pentapetalae</taxon>
        <taxon>Caryophyllales</taxon>
        <taxon>Cactineae</taxon>
        <taxon>Cactaceae</taxon>
        <taxon>Cactoideae</taxon>
        <taxon>Echinocereeae</taxon>
        <taxon>Carnegiea</taxon>
    </lineage>
</organism>
<name>A0A9Q1Q8Y2_9CARY</name>
<keyword evidence="4" id="KW-1185">Reference proteome</keyword>
<reference evidence="3" key="1">
    <citation type="submission" date="2022-04" db="EMBL/GenBank/DDBJ databases">
        <title>Carnegiea gigantea Genome sequencing and assembly v2.</title>
        <authorList>
            <person name="Copetti D."/>
            <person name="Sanderson M.J."/>
            <person name="Burquez A."/>
            <person name="Wojciechowski M.F."/>
        </authorList>
    </citation>
    <scope>NUCLEOTIDE SEQUENCE</scope>
    <source>
        <strain evidence="3">SGP5-SGP5p</strain>
        <tissue evidence="3">Aerial part</tissue>
    </source>
</reference>
<proteinExistence type="inferred from homology"/>
<dbReference type="InterPro" id="IPR002347">
    <property type="entry name" value="SDR_fam"/>
</dbReference>
<evidence type="ECO:0000256" key="2">
    <source>
        <dbReference type="SAM" id="MobiDB-lite"/>
    </source>
</evidence>